<protein>
    <recommendedName>
        <fullName evidence="13">AAA+ ATPase domain-containing protein</fullName>
    </recommendedName>
</protein>
<dbReference type="InterPro" id="IPR037219">
    <property type="entry name" value="Peptidase_M41-like"/>
</dbReference>
<evidence type="ECO:0000256" key="9">
    <source>
        <dbReference type="ARBA" id="ARBA00022946"/>
    </source>
</evidence>
<dbReference type="CDD" id="cd19501">
    <property type="entry name" value="RecA-like_FtsH"/>
    <property type="match status" value="1"/>
</dbReference>
<dbReference type="PANTHER" id="PTHR23076:SF37">
    <property type="entry name" value="ATP-DEPENDENT ZINC METALLOPROTEASE FTSH 4, MITOCHONDRIAL"/>
    <property type="match status" value="1"/>
</dbReference>
<dbReference type="GO" id="GO:0004176">
    <property type="term" value="F:ATP-dependent peptidase activity"/>
    <property type="evidence" value="ECO:0007669"/>
    <property type="project" value="InterPro"/>
</dbReference>
<dbReference type="SUPFAM" id="SSF52540">
    <property type="entry name" value="P-loop containing nucleoside triphosphate hydrolases"/>
    <property type="match status" value="1"/>
</dbReference>
<dbReference type="EMBL" id="LGRX02033944">
    <property type="protein sequence ID" value="KAK3239344.1"/>
    <property type="molecule type" value="Genomic_DNA"/>
</dbReference>
<evidence type="ECO:0000256" key="5">
    <source>
        <dbReference type="ARBA" id="ARBA00022692"/>
    </source>
</evidence>
<dbReference type="SUPFAM" id="SSF140990">
    <property type="entry name" value="FtsH protease domain-like"/>
    <property type="match status" value="1"/>
</dbReference>
<dbReference type="SMART" id="SM00382">
    <property type="entry name" value="AAA"/>
    <property type="match status" value="1"/>
</dbReference>
<keyword evidence="11" id="KW-0472">Membrane</keyword>
<dbReference type="InterPro" id="IPR041569">
    <property type="entry name" value="AAA_lid_3"/>
</dbReference>
<dbReference type="PROSITE" id="PS00674">
    <property type="entry name" value="AAA"/>
    <property type="match status" value="1"/>
</dbReference>
<keyword evidence="7" id="KW-0378">Hydrolase</keyword>
<organism evidence="14 15">
    <name type="scientific">Cymbomonas tetramitiformis</name>
    <dbReference type="NCBI Taxonomy" id="36881"/>
    <lineage>
        <taxon>Eukaryota</taxon>
        <taxon>Viridiplantae</taxon>
        <taxon>Chlorophyta</taxon>
        <taxon>Pyramimonadophyceae</taxon>
        <taxon>Pyramimonadales</taxon>
        <taxon>Pyramimonadaceae</taxon>
        <taxon>Cymbomonas</taxon>
    </lineage>
</organism>
<keyword evidence="4" id="KW-0645">Protease</keyword>
<comment type="similarity">
    <text evidence="3">In the N-terminal section; belongs to the AAA ATPase family.</text>
</comment>
<dbReference type="Pfam" id="PF01434">
    <property type="entry name" value="Peptidase_M41"/>
    <property type="match status" value="1"/>
</dbReference>
<dbReference type="InterPro" id="IPR003959">
    <property type="entry name" value="ATPase_AAA_core"/>
</dbReference>
<dbReference type="Gene3D" id="1.10.8.60">
    <property type="match status" value="1"/>
</dbReference>
<gene>
    <name evidence="14" type="ORF">CYMTET_50725</name>
</gene>
<feature type="compositionally biased region" description="Polar residues" evidence="12">
    <location>
        <begin position="759"/>
        <end position="775"/>
    </location>
</feature>
<reference evidence="14 15" key="1">
    <citation type="journal article" date="2015" name="Genome Biol. Evol.">
        <title>Comparative Genomics of a Bacterivorous Green Alga Reveals Evolutionary Causalities and Consequences of Phago-Mixotrophic Mode of Nutrition.</title>
        <authorList>
            <person name="Burns J.A."/>
            <person name="Paasch A."/>
            <person name="Narechania A."/>
            <person name="Kim E."/>
        </authorList>
    </citation>
    <scope>NUCLEOTIDE SEQUENCE [LARGE SCALE GENOMIC DNA]</scope>
    <source>
        <strain evidence="14 15">PLY_AMNH</strain>
    </source>
</reference>
<comment type="caution">
    <text evidence="14">The sequence shown here is derived from an EMBL/GenBank/DDBJ whole genome shotgun (WGS) entry which is preliminary data.</text>
</comment>
<comment type="subcellular location">
    <subcellularLocation>
        <location evidence="1">Membrane</location>
        <topology evidence="1">Multi-pass membrane protein</topology>
    </subcellularLocation>
</comment>
<dbReference type="Proteomes" id="UP001190700">
    <property type="component" value="Unassembled WGS sequence"/>
</dbReference>
<dbReference type="FunFam" id="3.40.50.300:FF:000277">
    <property type="entry name" value="ATP-dependent zinc metalloprotease FtsH"/>
    <property type="match status" value="1"/>
</dbReference>
<evidence type="ECO:0000256" key="6">
    <source>
        <dbReference type="ARBA" id="ARBA00022741"/>
    </source>
</evidence>
<feature type="region of interest" description="Disordered" evidence="12">
    <location>
        <begin position="46"/>
        <end position="65"/>
    </location>
</feature>
<feature type="domain" description="AAA+ ATPase" evidence="13">
    <location>
        <begin position="282"/>
        <end position="422"/>
    </location>
</feature>
<dbReference type="InterPro" id="IPR003960">
    <property type="entry name" value="ATPase_AAA_CS"/>
</dbReference>
<dbReference type="Pfam" id="PF17862">
    <property type="entry name" value="AAA_lid_3"/>
    <property type="match status" value="1"/>
</dbReference>
<keyword evidence="8" id="KW-0067">ATP-binding</keyword>
<accession>A0AAE0BP84</accession>
<evidence type="ECO:0000256" key="2">
    <source>
        <dbReference type="ARBA" id="ARBA00010044"/>
    </source>
</evidence>
<dbReference type="Gene3D" id="3.40.50.300">
    <property type="entry name" value="P-loop containing nucleotide triphosphate hydrolases"/>
    <property type="match status" value="1"/>
</dbReference>
<evidence type="ECO:0000256" key="4">
    <source>
        <dbReference type="ARBA" id="ARBA00022670"/>
    </source>
</evidence>
<keyword evidence="10" id="KW-1133">Transmembrane helix</keyword>
<dbReference type="Pfam" id="PF00004">
    <property type="entry name" value="AAA"/>
    <property type="match status" value="1"/>
</dbReference>
<dbReference type="InterPro" id="IPR003593">
    <property type="entry name" value="AAA+_ATPase"/>
</dbReference>
<feature type="region of interest" description="Disordered" evidence="12">
    <location>
        <begin position="739"/>
        <end position="786"/>
    </location>
</feature>
<dbReference type="Gene3D" id="1.20.58.760">
    <property type="entry name" value="Peptidase M41"/>
    <property type="match status" value="1"/>
</dbReference>
<dbReference type="GO" id="GO:0004222">
    <property type="term" value="F:metalloendopeptidase activity"/>
    <property type="evidence" value="ECO:0007669"/>
    <property type="project" value="InterPro"/>
</dbReference>
<keyword evidence="9" id="KW-0809">Transit peptide</keyword>
<dbReference type="PANTHER" id="PTHR23076">
    <property type="entry name" value="METALLOPROTEASE M41 FTSH"/>
    <property type="match status" value="1"/>
</dbReference>
<keyword evidence="15" id="KW-1185">Reference proteome</keyword>
<evidence type="ECO:0000256" key="11">
    <source>
        <dbReference type="ARBA" id="ARBA00023136"/>
    </source>
</evidence>
<proteinExistence type="inferred from homology"/>
<evidence type="ECO:0000256" key="10">
    <source>
        <dbReference type="ARBA" id="ARBA00022989"/>
    </source>
</evidence>
<dbReference type="GO" id="GO:0016887">
    <property type="term" value="F:ATP hydrolysis activity"/>
    <property type="evidence" value="ECO:0007669"/>
    <property type="project" value="InterPro"/>
</dbReference>
<evidence type="ECO:0000256" key="7">
    <source>
        <dbReference type="ARBA" id="ARBA00022801"/>
    </source>
</evidence>
<dbReference type="GO" id="GO:0006508">
    <property type="term" value="P:proteolysis"/>
    <property type="evidence" value="ECO:0007669"/>
    <property type="project" value="UniProtKB-KW"/>
</dbReference>
<evidence type="ECO:0000313" key="15">
    <source>
        <dbReference type="Proteomes" id="UP001190700"/>
    </source>
</evidence>
<name>A0AAE0BP84_9CHLO</name>
<evidence type="ECO:0000259" key="13">
    <source>
        <dbReference type="SMART" id="SM00382"/>
    </source>
</evidence>
<dbReference type="InterPro" id="IPR000642">
    <property type="entry name" value="Peptidase_M41"/>
</dbReference>
<dbReference type="GO" id="GO:0016020">
    <property type="term" value="C:membrane"/>
    <property type="evidence" value="ECO:0007669"/>
    <property type="project" value="UniProtKB-SubCell"/>
</dbReference>
<dbReference type="GO" id="GO:0045037">
    <property type="term" value="P:protein import into chloroplast stroma"/>
    <property type="evidence" value="ECO:0007669"/>
    <property type="project" value="TreeGrafter"/>
</dbReference>
<dbReference type="InterPro" id="IPR027417">
    <property type="entry name" value="P-loop_NTPase"/>
</dbReference>
<sequence length="786" mass="85521">MFSMAPVSKVKISGAFACKYQTLGQFRNKGLRRSANPALRPHTRKVRISAAKQADAETSAADTKSNTAQQASVFRKFAEKFVKQKPLCEKQITYAQLLEYLQNKRIINLSIYDEGKEAIAEVCVPGYEDEPEESREAQYFNCMLPGDYHQEVLKLAKEANSKDAGPDRGNCVCQLVYVDPMSMYPPIVGKTAMQVLPIGAFWLFRTTLSVVEFVKRGGEPKKTARMKVAEALGATRATEVDTNTTGVLFSDVAGVDHAVVQFQEIIDIMLGDPRYKDIGATLPKGVLLEGPPGTGKTLLAKAVAGEAGVPFFSANGSEFVEMFVGVAAARVRDLFKKARASTPAIVFIDEIDTIGRARGKTSGPDNDEREQGLLQLLVEMDGFSTKDEKVLVIGATNLRSTLDPALLRAGRFDRICTLGLPSMVNRLRILQVHARGKLICRDGDEDYETDALLSRTAELTVGYSGAELANLLNEAAIIAVRREKPEIGMSELEVAMEKMKLGLARPPLEATDEKRKVAYVEAGRAVLITANSPAVPDVLQVSVQPRGNRVSHVATVPKERDGATDVQSYDDYIRLMSIALAGRATEEVVQGKMGVTLLTSPELAEVTQMAVRLVSQSGLHPDFETLVFEEEDLMSYPKAQGKVDAAVRDAVEEAYRGAMKMVKENRPAIDALVDLLMERDTVYGRAVREIVKNSETVTIEEEEEEEVVELTKPIDVRSSTSGEVHFYGTGMGLLSFSKGKVSEAGDEPSGTVPDMPDGQYSNGKNSNSSVASEGDTSAGDPNLVTL</sequence>
<dbReference type="GO" id="GO:0005524">
    <property type="term" value="F:ATP binding"/>
    <property type="evidence" value="ECO:0007669"/>
    <property type="project" value="UniProtKB-KW"/>
</dbReference>
<dbReference type="GO" id="GO:0009507">
    <property type="term" value="C:chloroplast"/>
    <property type="evidence" value="ECO:0007669"/>
    <property type="project" value="TreeGrafter"/>
</dbReference>
<evidence type="ECO:0000256" key="1">
    <source>
        <dbReference type="ARBA" id="ARBA00004141"/>
    </source>
</evidence>
<evidence type="ECO:0000256" key="8">
    <source>
        <dbReference type="ARBA" id="ARBA00022840"/>
    </source>
</evidence>
<comment type="similarity">
    <text evidence="2">In the C-terminal section; belongs to the peptidase M41 family.</text>
</comment>
<evidence type="ECO:0000313" key="14">
    <source>
        <dbReference type="EMBL" id="KAK3239344.1"/>
    </source>
</evidence>
<dbReference type="AlphaFoldDB" id="A0AAE0BP84"/>
<keyword evidence="5" id="KW-0812">Transmembrane</keyword>
<evidence type="ECO:0000256" key="12">
    <source>
        <dbReference type="SAM" id="MobiDB-lite"/>
    </source>
</evidence>
<evidence type="ECO:0000256" key="3">
    <source>
        <dbReference type="ARBA" id="ARBA00010550"/>
    </source>
</evidence>
<keyword evidence="6" id="KW-0547">Nucleotide-binding</keyword>